<evidence type="ECO:0000313" key="3">
    <source>
        <dbReference type="Proteomes" id="UP000256645"/>
    </source>
</evidence>
<sequence length="102" mass="10858">MASQTASEMLALRARSQPMQFLSLAPTTSSSYPTTPTMKSPSLAAEKQESALVTEASEAKIRRSSSSASSNAGGMRFLKLGPVHFGEDYGNEGDWSEVVVVE</sequence>
<evidence type="ECO:0000256" key="1">
    <source>
        <dbReference type="SAM" id="MobiDB-lite"/>
    </source>
</evidence>
<dbReference type="Proteomes" id="UP000256645">
    <property type="component" value="Unassembled WGS sequence"/>
</dbReference>
<accession>A0A3D8RG31</accession>
<proteinExistence type="predicted"/>
<dbReference type="EMBL" id="PDLM01000007">
    <property type="protein sequence ID" value="RDW73009.1"/>
    <property type="molecule type" value="Genomic_DNA"/>
</dbReference>
<dbReference type="OrthoDB" id="5226533at2759"/>
<organism evidence="2 3">
    <name type="scientific">Coleophoma cylindrospora</name>
    <dbReference type="NCBI Taxonomy" id="1849047"/>
    <lineage>
        <taxon>Eukaryota</taxon>
        <taxon>Fungi</taxon>
        <taxon>Dikarya</taxon>
        <taxon>Ascomycota</taxon>
        <taxon>Pezizomycotina</taxon>
        <taxon>Leotiomycetes</taxon>
        <taxon>Helotiales</taxon>
        <taxon>Dermateaceae</taxon>
        <taxon>Coleophoma</taxon>
    </lineage>
</organism>
<reference evidence="2 3" key="1">
    <citation type="journal article" date="2018" name="IMA Fungus">
        <title>IMA Genome-F 9: Draft genome sequence of Annulohypoxylon stygium, Aspergillus mulundensis, Berkeleyomyces basicola (syn. Thielaviopsis basicola), Ceratocystis smalleyi, two Cercospora beticola strains, Coleophoma cylindrospora, Fusarium fracticaudum, Phialophora cf. hyalina, and Morchella septimelata.</title>
        <authorList>
            <person name="Wingfield B.D."/>
            <person name="Bills G.F."/>
            <person name="Dong Y."/>
            <person name="Huang W."/>
            <person name="Nel W.J."/>
            <person name="Swalarsk-Parry B.S."/>
            <person name="Vaghefi N."/>
            <person name="Wilken P.M."/>
            <person name="An Z."/>
            <person name="de Beer Z.W."/>
            <person name="De Vos L."/>
            <person name="Chen L."/>
            <person name="Duong T.A."/>
            <person name="Gao Y."/>
            <person name="Hammerbacher A."/>
            <person name="Kikkert J.R."/>
            <person name="Li Y."/>
            <person name="Li H."/>
            <person name="Li K."/>
            <person name="Li Q."/>
            <person name="Liu X."/>
            <person name="Ma X."/>
            <person name="Naidoo K."/>
            <person name="Pethybridge S.J."/>
            <person name="Sun J."/>
            <person name="Steenkamp E.T."/>
            <person name="van der Nest M.A."/>
            <person name="van Wyk S."/>
            <person name="Wingfield M.J."/>
            <person name="Xiong C."/>
            <person name="Yue Q."/>
            <person name="Zhang X."/>
        </authorList>
    </citation>
    <scope>NUCLEOTIDE SEQUENCE [LARGE SCALE GENOMIC DNA]</scope>
    <source>
        <strain evidence="2 3">BP6252</strain>
    </source>
</reference>
<comment type="caution">
    <text evidence="2">The sequence shown here is derived from an EMBL/GenBank/DDBJ whole genome shotgun (WGS) entry which is preliminary data.</text>
</comment>
<evidence type="ECO:0000313" key="2">
    <source>
        <dbReference type="EMBL" id="RDW73009.1"/>
    </source>
</evidence>
<protein>
    <submittedName>
        <fullName evidence="2">Uncharacterized protein</fullName>
    </submittedName>
</protein>
<dbReference type="AlphaFoldDB" id="A0A3D8RG31"/>
<name>A0A3D8RG31_9HELO</name>
<feature type="region of interest" description="Disordered" evidence="1">
    <location>
        <begin position="23"/>
        <end position="50"/>
    </location>
</feature>
<feature type="compositionally biased region" description="Low complexity" evidence="1">
    <location>
        <begin position="26"/>
        <end position="42"/>
    </location>
</feature>
<keyword evidence="3" id="KW-1185">Reference proteome</keyword>
<gene>
    <name evidence="2" type="ORF">BP6252_06916</name>
</gene>